<evidence type="ECO:0000256" key="8">
    <source>
        <dbReference type="ARBA" id="ARBA00022842"/>
    </source>
</evidence>
<keyword evidence="6" id="KW-0227">DNA damage</keyword>
<dbReference type="GO" id="GO:0035539">
    <property type="term" value="F:8-oxo-7,8-dihydrodeoxyguanosine triphosphate pyrophosphatase activity"/>
    <property type="evidence" value="ECO:0007669"/>
    <property type="project" value="UniProtKB-EC"/>
</dbReference>
<dbReference type="InterPro" id="IPR020476">
    <property type="entry name" value="Nudix_hydrolase"/>
</dbReference>
<keyword evidence="7 12" id="KW-0378">Hydrolase</keyword>
<keyword evidence="9" id="KW-0234">DNA repair</keyword>
<feature type="domain" description="Nudix hydrolase" evidence="13">
    <location>
        <begin position="3"/>
        <end position="134"/>
    </location>
</feature>
<dbReference type="Proteomes" id="UP000758168">
    <property type="component" value="Unassembled WGS sequence"/>
</dbReference>
<evidence type="ECO:0000256" key="9">
    <source>
        <dbReference type="ARBA" id="ARBA00023204"/>
    </source>
</evidence>
<evidence type="ECO:0000256" key="6">
    <source>
        <dbReference type="ARBA" id="ARBA00022763"/>
    </source>
</evidence>
<keyword evidence="4" id="KW-0235">DNA replication</keyword>
<dbReference type="EC" id="3.6.1.55" evidence="11"/>
<dbReference type="CDD" id="cd03425">
    <property type="entry name" value="NUDIX_MutT_NudA_like"/>
    <property type="match status" value="1"/>
</dbReference>
<evidence type="ECO:0000256" key="4">
    <source>
        <dbReference type="ARBA" id="ARBA00022705"/>
    </source>
</evidence>
<dbReference type="InterPro" id="IPR020084">
    <property type="entry name" value="NUDIX_hydrolase_CS"/>
</dbReference>
<comment type="cofactor">
    <cofactor evidence="1">
        <name>Mg(2+)</name>
        <dbReference type="ChEBI" id="CHEBI:18420"/>
    </cofactor>
</comment>
<evidence type="ECO:0000256" key="11">
    <source>
        <dbReference type="ARBA" id="ARBA00038905"/>
    </source>
</evidence>
<keyword evidence="15" id="KW-1185">Reference proteome</keyword>
<dbReference type="Pfam" id="PF00293">
    <property type="entry name" value="NUDIX"/>
    <property type="match status" value="1"/>
</dbReference>
<reference evidence="14 15" key="1">
    <citation type="submission" date="2021-03" db="EMBL/GenBank/DDBJ databases">
        <title>Sequencing the genomes of 1000 actinobacteria strains.</title>
        <authorList>
            <person name="Klenk H.-P."/>
        </authorList>
    </citation>
    <scope>NUCLEOTIDE SEQUENCE [LARGE SCALE GENOMIC DNA]</scope>
    <source>
        <strain evidence="14 15">DSM 12936</strain>
    </source>
</reference>
<evidence type="ECO:0000256" key="3">
    <source>
        <dbReference type="ARBA" id="ARBA00022457"/>
    </source>
</evidence>
<dbReference type="InterPro" id="IPR015797">
    <property type="entry name" value="NUDIX_hydrolase-like_dom_sf"/>
</dbReference>
<evidence type="ECO:0000313" key="15">
    <source>
        <dbReference type="Proteomes" id="UP000758168"/>
    </source>
</evidence>
<dbReference type="PRINTS" id="PR00502">
    <property type="entry name" value="NUDIXFAMILY"/>
</dbReference>
<proteinExistence type="inferred from homology"/>
<evidence type="ECO:0000313" key="14">
    <source>
        <dbReference type="EMBL" id="MBP2417480.1"/>
    </source>
</evidence>
<evidence type="ECO:0000256" key="2">
    <source>
        <dbReference type="ARBA" id="ARBA00005582"/>
    </source>
</evidence>
<accession>A0ABS4Z9M5</accession>
<dbReference type="PANTHER" id="PTHR47707">
    <property type="entry name" value="8-OXO-DGTP DIPHOSPHATASE"/>
    <property type="match status" value="1"/>
</dbReference>
<comment type="caution">
    <text evidence="14">The sequence shown here is derived from an EMBL/GenBank/DDBJ whole genome shotgun (WGS) entry which is preliminary data.</text>
</comment>
<keyword evidence="5" id="KW-0479">Metal-binding</keyword>
<evidence type="ECO:0000256" key="7">
    <source>
        <dbReference type="ARBA" id="ARBA00022801"/>
    </source>
</evidence>
<organism evidence="14 15">
    <name type="scientific">Microlunatus capsulatus</name>
    <dbReference type="NCBI Taxonomy" id="99117"/>
    <lineage>
        <taxon>Bacteria</taxon>
        <taxon>Bacillati</taxon>
        <taxon>Actinomycetota</taxon>
        <taxon>Actinomycetes</taxon>
        <taxon>Propionibacteriales</taxon>
        <taxon>Propionibacteriaceae</taxon>
        <taxon>Microlunatus</taxon>
    </lineage>
</organism>
<dbReference type="PROSITE" id="PS00893">
    <property type="entry name" value="NUDIX_BOX"/>
    <property type="match status" value="1"/>
</dbReference>
<comment type="catalytic activity">
    <reaction evidence="10">
        <text>8-oxo-dGTP + H2O = 8-oxo-dGMP + diphosphate + H(+)</text>
        <dbReference type="Rhea" id="RHEA:31575"/>
        <dbReference type="ChEBI" id="CHEBI:15377"/>
        <dbReference type="ChEBI" id="CHEBI:15378"/>
        <dbReference type="ChEBI" id="CHEBI:33019"/>
        <dbReference type="ChEBI" id="CHEBI:63224"/>
        <dbReference type="ChEBI" id="CHEBI:77896"/>
        <dbReference type="EC" id="3.6.1.55"/>
    </reaction>
</comment>
<keyword evidence="8" id="KW-0460">Magnesium</keyword>
<evidence type="ECO:0000256" key="10">
    <source>
        <dbReference type="ARBA" id="ARBA00035861"/>
    </source>
</evidence>
<evidence type="ECO:0000259" key="13">
    <source>
        <dbReference type="PROSITE" id="PS51462"/>
    </source>
</evidence>
<evidence type="ECO:0000256" key="12">
    <source>
        <dbReference type="RuleBase" id="RU003476"/>
    </source>
</evidence>
<dbReference type="PANTHER" id="PTHR47707:SF1">
    <property type="entry name" value="NUDIX HYDROLASE FAMILY PROTEIN"/>
    <property type="match status" value="1"/>
</dbReference>
<dbReference type="SUPFAM" id="SSF55811">
    <property type="entry name" value="Nudix"/>
    <property type="match status" value="1"/>
</dbReference>
<dbReference type="Gene3D" id="3.90.79.10">
    <property type="entry name" value="Nucleoside Triphosphate Pyrophosphohydrolase"/>
    <property type="match status" value="1"/>
</dbReference>
<protein>
    <recommendedName>
        <fullName evidence="11">8-oxo-dGTP diphosphatase</fullName>
        <ecNumber evidence="11">3.6.1.55</ecNumber>
    </recommendedName>
</protein>
<sequence>MPPPRLVVGAVLVDRLDRPARVLAARRTRPPELAGRWELPGGQVEAGETPEDALHRELAEELGVTVRLGAELVSGHGPTWPLTPGLVLRAWWCELVEGVPVAGEAHDAVCWSTAADVADLAWLEPDRPLVERVVAALAAGAPVDGGTTREGAGTLDA</sequence>
<name>A0ABS4Z9M5_9ACTN</name>
<dbReference type="InterPro" id="IPR047127">
    <property type="entry name" value="MutT-like"/>
</dbReference>
<dbReference type="EMBL" id="JAGIOB010000001">
    <property type="protein sequence ID" value="MBP2417480.1"/>
    <property type="molecule type" value="Genomic_DNA"/>
</dbReference>
<evidence type="ECO:0000256" key="5">
    <source>
        <dbReference type="ARBA" id="ARBA00022723"/>
    </source>
</evidence>
<dbReference type="RefSeq" id="WP_210056072.1">
    <property type="nucleotide sequence ID" value="NZ_BAAAMH010000003.1"/>
</dbReference>
<dbReference type="InterPro" id="IPR000086">
    <property type="entry name" value="NUDIX_hydrolase_dom"/>
</dbReference>
<evidence type="ECO:0000256" key="1">
    <source>
        <dbReference type="ARBA" id="ARBA00001946"/>
    </source>
</evidence>
<comment type="similarity">
    <text evidence="2 12">Belongs to the Nudix hydrolase family.</text>
</comment>
<keyword evidence="3" id="KW-0515">Mutator protein</keyword>
<gene>
    <name evidence="14" type="ORF">JOF54_002402</name>
</gene>
<dbReference type="PROSITE" id="PS51462">
    <property type="entry name" value="NUDIX"/>
    <property type="match status" value="1"/>
</dbReference>